<feature type="non-terminal residue" evidence="3">
    <location>
        <position position="985"/>
    </location>
</feature>
<keyword evidence="4" id="KW-1185">Reference proteome</keyword>
<organism evidence="3 4">
    <name type="scientific">Laccaria amethystina LaAM-08-1</name>
    <dbReference type="NCBI Taxonomy" id="1095629"/>
    <lineage>
        <taxon>Eukaryota</taxon>
        <taxon>Fungi</taxon>
        <taxon>Dikarya</taxon>
        <taxon>Basidiomycota</taxon>
        <taxon>Agaricomycotina</taxon>
        <taxon>Agaricomycetes</taxon>
        <taxon>Agaricomycetidae</taxon>
        <taxon>Agaricales</taxon>
        <taxon>Agaricineae</taxon>
        <taxon>Hydnangiaceae</taxon>
        <taxon>Laccaria</taxon>
    </lineage>
</organism>
<feature type="domain" description="CxC2-like cysteine cluster KDZ transposase-associated" evidence="2">
    <location>
        <begin position="84"/>
        <end position="189"/>
    </location>
</feature>
<reference evidence="4" key="2">
    <citation type="submission" date="2015-01" db="EMBL/GenBank/DDBJ databases">
        <title>Evolutionary Origins and Diversification of the Mycorrhizal Mutualists.</title>
        <authorList>
            <consortium name="DOE Joint Genome Institute"/>
            <consortium name="Mycorrhizal Genomics Consortium"/>
            <person name="Kohler A."/>
            <person name="Kuo A."/>
            <person name="Nagy L.G."/>
            <person name="Floudas D."/>
            <person name="Copeland A."/>
            <person name="Barry K.W."/>
            <person name="Cichocki N."/>
            <person name="Veneault-Fourrey C."/>
            <person name="LaButti K."/>
            <person name="Lindquist E.A."/>
            <person name="Lipzen A."/>
            <person name="Lundell T."/>
            <person name="Morin E."/>
            <person name="Murat C."/>
            <person name="Riley R."/>
            <person name="Ohm R."/>
            <person name="Sun H."/>
            <person name="Tunlid A."/>
            <person name="Henrissat B."/>
            <person name="Grigoriev I.V."/>
            <person name="Hibbett D.S."/>
            <person name="Martin F."/>
        </authorList>
    </citation>
    <scope>NUCLEOTIDE SEQUENCE [LARGE SCALE GENOMIC DNA]</scope>
    <source>
        <strain evidence="4">LaAM-08-1</strain>
    </source>
</reference>
<gene>
    <name evidence="3" type="ORF">K443DRAFT_96373</name>
</gene>
<evidence type="ECO:0000259" key="2">
    <source>
        <dbReference type="Pfam" id="PF18803"/>
    </source>
</evidence>
<accession>A0A0C9XCT6</accession>
<dbReference type="STRING" id="1095629.A0A0C9XCT6"/>
<protein>
    <recommendedName>
        <fullName evidence="2">CxC2-like cysteine cluster KDZ transposase-associated domain-containing protein</fullName>
    </recommendedName>
</protein>
<evidence type="ECO:0000313" key="4">
    <source>
        <dbReference type="Proteomes" id="UP000054477"/>
    </source>
</evidence>
<reference evidence="3 4" key="1">
    <citation type="submission" date="2014-04" db="EMBL/GenBank/DDBJ databases">
        <authorList>
            <consortium name="DOE Joint Genome Institute"/>
            <person name="Kuo A."/>
            <person name="Kohler A."/>
            <person name="Nagy L.G."/>
            <person name="Floudas D."/>
            <person name="Copeland A."/>
            <person name="Barry K.W."/>
            <person name="Cichocki N."/>
            <person name="Veneault-Fourrey C."/>
            <person name="LaButti K."/>
            <person name="Lindquist E.A."/>
            <person name="Lipzen A."/>
            <person name="Lundell T."/>
            <person name="Morin E."/>
            <person name="Murat C."/>
            <person name="Sun H."/>
            <person name="Tunlid A."/>
            <person name="Henrissat B."/>
            <person name="Grigoriev I.V."/>
            <person name="Hibbett D.S."/>
            <person name="Martin F."/>
            <person name="Nordberg H.P."/>
            <person name="Cantor M.N."/>
            <person name="Hua S.X."/>
        </authorList>
    </citation>
    <scope>NUCLEOTIDE SEQUENCE [LARGE SCALE GENOMIC DNA]</scope>
    <source>
        <strain evidence="3 4">LaAM-08-1</strain>
    </source>
</reference>
<proteinExistence type="predicted"/>
<evidence type="ECO:0000256" key="1">
    <source>
        <dbReference type="SAM" id="MobiDB-lite"/>
    </source>
</evidence>
<name>A0A0C9XCT6_9AGAR</name>
<dbReference type="OrthoDB" id="2804062at2759"/>
<dbReference type="EMBL" id="KN838588">
    <property type="protein sequence ID" value="KIK02721.1"/>
    <property type="molecule type" value="Genomic_DNA"/>
</dbReference>
<dbReference type="AlphaFoldDB" id="A0A0C9XCT6"/>
<dbReference type="InterPro" id="IPR041457">
    <property type="entry name" value="CxC2_KDZ-assoc"/>
</dbReference>
<sequence>DHLTEWLKFRETFLDEVLRHDGLGSFFGHTSCSKCGEHDGVFKCKDCGDGSMLKCLNCTLGVHQMLPLHRVERWNGSFFEKATLQSLGLRYQLGHSGEPCPCPQAGPKNFVIFDISGLHHLTIDYCQCGNEPLSSWVQLLRERWFPATLSRPQTVFTFECLEMFHELTLQGKTNLYDYYYTLLRRSDNANLSTPVYRYSEIHRVFRMWRNLMTLKRSGRGHDPRGVAGTSQGELMVECPACPHPKRNLPDDWEKAGPLLFLYALFIAVDGNFKLKGKERHLKDVELMPGWGAYVPESEYQGHIANYVDEPEINTCESQHDALVRASTRSTAGYAVSGAVLVICSRHCLIRKNGAGDLKKGEKYCCVDFIVLATLVGIELLRIVITYDIICQWSKNFRKRMEDFPEHMRIPESTQVDVAIPGWHINGHGDTCRSNFNLSYMEGAGRTVGEDIETTWAGTNQLAPSVREMGPAARHDTLNDQWNGWNFRKIVGFRSLFLKRLKEASKMSAQQAEVFNQFSATFSPTTVKKWEAMVVAWNTKQKAPNPYQEPHSGTTLQDVRLLLAKEEAAQVALGRLPRHKISPSAFLLIGFDLEDSQYILRREASENKGLRTSKQLADLQDKRNALYRLIQTWHEVQLVYTPHVATLISQTQPPPDATNTNPYASLPSEVLAENLPLFLPSSLPPHIRALPELKEISNLERRLREPQADDALAEIRRQRRVIQGLWLFKRLNVSGTGNRPNTRMLGLYKRFNNKTDRAAQKYRVAWRALSTLDPGGSWAGRLKELTPKDVSGPGRDPDDSTTSNSRYEPSWIWLVQRVAQSSRSGSELHIGEDEFNENMRVEWAKARARMMRWKEELLLIQEEMRRVVTYHKWKADWWRERSSTRDSVDQVILSGISGYAYKQAAMCTRMAEQCALSWLPHLKSQGGGILPSWGLEYEHLLVEAQASVHEAHDDESSELDDLDGNEMEGEEELEVGEDQYFELDDI</sequence>
<feature type="region of interest" description="Disordered" evidence="1">
    <location>
        <begin position="949"/>
        <end position="977"/>
    </location>
</feature>
<dbReference type="InterPro" id="IPR040521">
    <property type="entry name" value="KDZ"/>
</dbReference>
<dbReference type="Pfam" id="PF18803">
    <property type="entry name" value="CxC2"/>
    <property type="match status" value="1"/>
</dbReference>
<dbReference type="PANTHER" id="PTHR33096:SF1">
    <property type="entry name" value="CXC1-LIKE CYSTEINE CLUSTER ASSOCIATED WITH KDZ TRANSPOSASES DOMAIN-CONTAINING PROTEIN"/>
    <property type="match status" value="1"/>
</dbReference>
<dbReference type="Proteomes" id="UP000054477">
    <property type="component" value="Unassembled WGS sequence"/>
</dbReference>
<evidence type="ECO:0000313" key="3">
    <source>
        <dbReference type="EMBL" id="KIK02721.1"/>
    </source>
</evidence>
<dbReference type="Pfam" id="PF18758">
    <property type="entry name" value="KDZ"/>
    <property type="match status" value="1"/>
</dbReference>
<dbReference type="HOGENOM" id="CLU_003703_13_0_1"/>
<feature type="compositionally biased region" description="Acidic residues" evidence="1">
    <location>
        <begin position="954"/>
        <end position="977"/>
    </location>
</feature>
<dbReference type="PANTHER" id="PTHR33096">
    <property type="entry name" value="CXC2 DOMAIN-CONTAINING PROTEIN"/>
    <property type="match status" value="1"/>
</dbReference>
<dbReference type="CDD" id="cd19757">
    <property type="entry name" value="Bbox1"/>
    <property type="match status" value="1"/>
</dbReference>
<feature type="region of interest" description="Disordered" evidence="1">
    <location>
        <begin position="779"/>
        <end position="804"/>
    </location>
</feature>